<keyword evidence="2" id="KW-0472">Membrane</keyword>
<accession>A0A081LD07</accession>
<comment type="caution">
    <text evidence="3">The sequence shown here is derived from an EMBL/GenBank/DDBJ whole genome shotgun (WGS) entry which is preliminary data.</text>
</comment>
<feature type="region of interest" description="Disordered" evidence="1">
    <location>
        <begin position="67"/>
        <end position="108"/>
    </location>
</feature>
<evidence type="ECO:0000313" key="3">
    <source>
        <dbReference type="EMBL" id="KEP27133.1"/>
    </source>
</evidence>
<evidence type="ECO:0000256" key="2">
    <source>
        <dbReference type="SAM" id="Phobius"/>
    </source>
</evidence>
<keyword evidence="2" id="KW-0812">Transmembrane</keyword>
<dbReference type="NCBIfam" id="NF041554">
    <property type="entry name" value="SA1362_fam"/>
    <property type="match status" value="1"/>
</dbReference>
<dbReference type="InterPro" id="IPR048110">
    <property type="entry name" value="SA1362/YqhP-like"/>
</dbReference>
<organism evidence="3 4">
    <name type="scientific">Bacillus zhangzhouensis</name>
    <dbReference type="NCBI Taxonomy" id="1178540"/>
    <lineage>
        <taxon>Bacteria</taxon>
        <taxon>Bacillati</taxon>
        <taxon>Bacillota</taxon>
        <taxon>Bacilli</taxon>
        <taxon>Bacillales</taxon>
        <taxon>Bacillaceae</taxon>
        <taxon>Bacillus</taxon>
    </lineage>
</organism>
<feature type="compositionally biased region" description="Basic residues" evidence="1">
    <location>
        <begin position="67"/>
        <end position="93"/>
    </location>
</feature>
<sequence length="132" mass="15354">MNRRVHPAFTIIFALGVLGFVYLLTTNPGRLFTMLLSVVIIGAVVFFLFRWLMNRRTGTEGNLYRKAVKQSKRRYQQQPKPKTKSQMKNRVTHLRSVPTDHKSKPVLLKKKSQTQLTVIEGKKNKKKNRALF</sequence>
<dbReference type="EMBL" id="JOTP01000005">
    <property type="protein sequence ID" value="KEP27133.1"/>
    <property type="molecule type" value="Genomic_DNA"/>
</dbReference>
<keyword evidence="4" id="KW-1185">Reference proteome</keyword>
<dbReference type="Proteomes" id="UP000028091">
    <property type="component" value="Unassembled WGS sequence"/>
</dbReference>
<gene>
    <name evidence="3" type="ORF">BA70_15740</name>
</gene>
<dbReference type="RefSeq" id="WP_034319651.1">
    <property type="nucleotide sequence ID" value="NZ_JAVIKA010000003.1"/>
</dbReference>
<name>A0A081LD07_9BACI</name>
<feature type="transmembrane region" description="Helical" evidence="2">
    <location>
        <begin position="31"/>
        <end position="49"/>
    </location>
</feature>
<dbReference type="eggNOG" id="ENOG5033M6N">
    <property type="taxonomic scope" value="Bacteria"/>
</dbReference>
<dbReference type="AlphaFoldDB" id="A0A081LD07"/>
<evidence type="ECO:0008006" key="5">
    <source>
        <dbReference type="Google" id="ProtNLM"/>
    </source>
</evidence>
<keyword evidence="2" id="KW-1133">Transmembrane helix</keyword>
<feature type="transmembrane region" description="Helical" evidence="2">
    <location>
        <begin position="7"/>
        <end position="25"/>
    </location>
</feature>
<evidence type="ECO:0000313" key="4">
    <source>
        <dbReference type="Proteomes" id="UP000028091"/>
    </source>
</evidence>
<reference evidence="3 4" key="1">
    <citation type="submission" date="2012-09" db="EMBL/GenBank/DDBJ databases">
        <title>Genome Sequence of Bacillus sp. DW5-4.</title>
        <authorList>
            <person name="Lai Q."/>
            <person name="Liu Y."/>
            <person name="Shao Z."/>
        </authorList>
    </citation>
    <scope>NUCLEOTIDE SEQUENCE [LARGE SCALE GENOMIC DNA]</scope>
    <source>
        <strain evidence="3 4">DW5-4</strain>
    </source>
</reference>
<evidence type="ECO:0000256" key="1">
    <source>
        <dbReference type="SAM" id="MobiDB-lite"/>
    </source>
</evidence>
<dbReference type="OrthoDB" id="2989424at2"/>
<proteinExistence type="predicted"/>
<protein>
    <recommendedName>
        <fullName evidence="5">YqhP</fullName>
    </recommendedName>
</protein>